<evidence type="ECO:0000313" key="3">
    <source>
        <dbReference type="Proteomes" id="UP000004162"/>
    </source>
</evidence>
<keyword evidence="1" id="KW-0732">Signal</keyword>
<accession>Q0YNZ7</accession>
<organism evidence="2 3">
    <name type="scientific">Chlorobium ferrooxidans DSM 13031</name>
    <dbReference type="NCBI Taxonomy" id="377431"/>
    <lineage>
        <taxon>Bacteria</taxon>
        <taxon>Pseudomonadati</taxon>
        <taxon>Chlorobiota</taxon>
        <taxon>Chlorobiia</taxon>
        <taxon>Chlorobiales</taxon>
        <taxon>Chlorobiaceae</taxon>
        <taxon>Chlorobium/Pelodictyon group</taxon>
        <taxon>Chlorobium</taxon>
    </lineage>
</organism>
<dbReference type="Proteomes" id="UP000004162">
    <property type="component" value="Unassembled WGS sequence"/>
</dbReference>
<keyword evidence="3" id="KW-1185">Reference proteome</keyword>
<evidence type="ECO:0000256" key="1">
    <source>
        <dbReference type="SAM" id="SignalP"/>
    </source>
</evidence>
<feature type="signal peptide" evidence="1">
    <location>
        <begin position="1"/>
        <end position="27"/>
    </location>
</feature>
<dbReference type="TCDB" id="5.B.9.1.8">
    <property type="family name" value="the porin-cytochrome c (cyc2) family"/>
</dbReference>
<feature type="chain" id="PRO_5004179214" evidence="1">
    <location>
        <begin position="28"/>
        <end position="410"/>
    </location>
</feature>
<protein>
    <submittedName>
        <fullName evidence="2">Uncharacterized protein</fullName>
    </submittedName>
</protein>
<reference evidence="2 3" key="2">
    <citation type="submission" date="2006-07" db="EMBL/GenBank/DDBJ databases">
        <title>Sequencing of the draft genome and assembly of Chlorobium ferroxidans DSM 13031.</title>
        <authorList>
            <consortium name="US DOE Joint Genome Institute (JGI-PGF)"/>
            <person name="Copeland A."/>
            <person name="Lucas S."/>
            <person name="Lapidus A."/>
            <person name="Barry K."/>
            <person name="Glavina del Rio T."/>
            <person name="Dalin E."/>
            <person name="Tice H."/>
            <person name="Bruce D."/>
            <person name="Pitluck S."/>
            <person name="Richardson P."/>
        </authorList>
    </citation>
    <scope>NUCLEOTIDE SEQUENCE [LARGE SCALE GENOMIC DNA]</scope>
    <source>
        <strain evidence="2 3">DSM 13031</strain>
    </source>
</reference>
<dbReference type="RefSeq" id="WP_006367388.1">
    <property type="nucleotide sequence ID" value="NZ_AASE01000042.1"/>
</dbReference>
<proteinExistence type="predicted"/>
<reference evidence="2 3" key="1">
    <citation type="submission" date="2006-07" db="EMBL/GenBank/DDBJ databases">
        <title>Annotation of the draft genome assembly of Chlorobium ferroxidans DSM 13031.</title>
        <authorList>
            <consortium name="US DOE Joint Genome Institute (JGI-ORNL)"/>
            <person name="Larimer F."/>
            <person name="Land M."/>
            <person name="Hauser L."/>
        </authorList>
    </citation>
    <scope>NUCLEOTIDE SEQUENCE [LARGE SCALE GENOMIC DNA]</scope>
    <source>
        <strain evidence="2 3">DSM 13031</strain>
    </source>
</reference>
<gene>
    <name evidence="2" type="ORF">CferDRAFT_0017</name>
</gene>
<name>Q0YNZ7_9CHLB</name>
<comment type="caution">
    <text evidence="2">The sequence shown here is derived from an EMBL/GenBank/DDBJ whole genome shotgun (WGS) entry which is preliminary data.</text>
</comment>
<sequence>MTLKKTMLVGASCLSLMALSSPQEASATPVFARQTSQSCAACHFQRFPMLNAYGRSFKANGYTTVGKQGTIEDTNLSTPAILNAGLVSKFRYQKTNGTADTELNAGEFQVPDEATLFVGGKVAKNIGFQAEIGLTTTASMLGFKVPFVFPANDFTFSAIPFYSDAQGAAYGFELLNTGALRFSRTFENRTEASAQQYIGAAHKTTGVALVALHKYGYISYTPYLVKDVLTDGIAFSSGRPLSYIRGVVTPEKVGNWDLAAGAQIWTGSSEEGTASAPTRNHASAWAIDAQAQGKAGDMPLGVYVAYGSAAASKAGETANFYNASTVASKNALTIATELGIVPNRLGIGVAYRNANSGAGAADNDNALTLGANYQIARNMVFQLNHSFYSGDIKTDAVGKQLTTAMFYSAF</sequence>
<dbReference type="AlphaFoldDB" id="Q0YNZ7"/>
<evidence type="ECO:0000313" key="2">
    <source>
        <dbReference type="EMBL" id="EAT58010.1"/>
    </source>
</evidence>
<dbReference type="OrthoDB" id="597042at2"/>
<dbReference type="EMBL" id="AASE01000042">
    <property type="protein sequence ID" value="EAT58010.1"/>
    <property type="molecule type" value="Genomic_DNA"/>
</dbReference>